<feature type="domain" description="Restriction endonuclease type IV Mrr" evidence="1">
    <location>
        <begin position="24"/>
        <end position="113"/>
    </location>
</feature>
<keyword evidence="3" id="KW-0540">Nuclease</keyword>
<dbReference type="Gene3D" id="3.40.1350.10">
    <property type="match status" value="1"/>
</dbReference>
<dbReference type="InterPro" id="IPR011856">
    <property type="entry name" value="tRNA_endonuc-like_dom_sf"/>
</dbReference>
<evidence type="ECO:0000259" key="2">
    <source>
        <dbReference type="Pfam" id="PF06114"/>
    </source>
</evidence>
<keyword evidence="3" id="KW-0255">Endonuclease</keyword>
<dbReference type="GO" id="GO:0009307">
    <property type="term" value="P:DNA restriction-modification system"/>
    <property type="evidence" value="ECO:0007669"/>
    <property type="project" value="InterPro"/>
</dbReference>
<sequence>MALSSIAPQGHHVLKREYCKIFPKKGYYSKDREKDIIFDISIEATLPGQDRYSFVFLIECKNYSHRVPVDDVEEFFAKIQQVSGANAKGIVVSTNSFQEGAFNFARSKGIGLLRYFSKEKVEWVLTRSPSGMSSTAHADSKWLNTYRALRDEDYKSRYFDFYGCANETYTVSLNQFFASLVGNGIDSDTLKSLAKIKQETRKAHPSVPYKGKQEIETASLRILSEIGYKHGQVPLDKICELLNERFELVVERNAQLDKGVLGQISFGPDVIVIDDSQASIPERVRFVLAHEIGHFILGHHKFMARESCHEEDVDLENSESVNIEDIKRMEWQANFFASCLLLPKKQFEGEFSKQEVKLHQLSDRGFGLLYLDEQRCNIDTFRKVTSPLMREFQVSRSVVKIRLSELGFLKEAPNSAVHPMRRLSRMFH</sequence>
<reference evidence="3" key="1">
    <citation type="submission" date="2019-02" db="EMBL/GenBank/DDBJ databases">
        <authorList>
            <person name="Gruber-Vodicka R. H."/>
            <person name="Seah K. B. B."/>
        </authorList>
    </citation>
    <scope>NUCLEOTIDE SEQUENCE</scope>
    <source>
        <strain evidence="3">BECK_BZ15</strain>
    </source>
</reference>
<dbReference type="PANTHER" id="PTHR43236">
    <property type="entry name" value="ANTITOXIN HIGA1"/>
    <property type="match status" value="1"/>
</dbReference>
<feature type="domain" description="IrrE N-terminal-like" evidence="2">
    <location>
        <begin position="266"/>
        <end position="404"/>
    </location>
</feature>
<dbReference type="Gene3D" id="1.10.10.2910">
    <property type="match status" value="1"/>
</dbReference>
<dbReference type="Pfam" id="PF04471">
    <property type="entry name" value="Mrr_cat"/>
    <property type="match status" value="1"/>
</dbReference>
<keyword evidence="3" id="KW-0378">Hydrolase</keyword>
<dbReference type="InterPro" id="IPR010359">
    <property type="entry name" value="IrrE_HExxH"/>
</dbReference>
<name>A0A450TDC6_9GAMM</name>
<dbReference type="GO" id="GO:0003677">
    <property type="term" value="F:DNA binding"/>
    <property type="evidence" value="ECO:0007669"/>
    <property type="project" value="InterPro"/>
</dbReference>
<organism evidence="3">
    <name type="scientific">Candidatus Kentrum sp. FW</name>
    <dbReference type="NCBI Taxonomy" id="2126338"/>
    <lineage>
        <taxon>Bacteria</taxon>
        <taxon>Pseudomonadati</taxon>
        <taxon>Pseudomonadota</taxon>
        <taxon>Gammaproteobacteria</taxon>
        <taxon>Candidatus Kentrum</taxon>
    </lineage>
</organism>
<proteinExistence type="predicted"/>
<dbReference type="InterPro" id="IPR011335">
    <property type="entry name" value="Restrct_endonuc-II-like"/>
</dbReference>
<dbReference type="Pfam" id="PF06114">
    <property type="entry name" value="Peptidase_M78"/>
    <property type="match status" value="1"/>
</dbReference>
<dbReference type="InterPro" id="IPR007560">
    <property type="entry name" value="Restrct_endonuc_IV_Mrr"/>
</dbReference>
<evidence type="ECO:0000259" key="1">
    <source>
        <dbReference type="Pfam" id="PF04471"/>
    </source>
</evidence>
<dbReference type="PANTHER" id="PTHR43236:SF1">
    <property type="entry name" value="BLL7220 PROTEIN"/>
    <property type="match status" value="1"/>
</dbReference>
<dbReference type="SUPFAM" id="SSF52980">
    <property type="entry name" value="Restriction endonuclease-like"/>
    <property type="match status" value="1"/>
</dbReference>
<dbReference type="InterPro" id="IPR052345">
    <property type="entry name" value="Rad_response_metalloprotease"/>
</dbReference>
<protein>
    <submittedName>
        <fullName evidence="3">Restriction endonuclease</fullName>
    </submittedName>
</protein>
<evidence type="ECO:0000313" key="3">
    <source>
        <dbReference type="EMBL" id="VFJ64957.1"/>
    </source>
</evidence>
<accession>A0A450TDC6</accession>
<dbReference type="AlphaFoldDB" id="A0A450TDC6"/>
<dbReference type="EMBL" id="CAADEW010000184">
    <property type="protein sequence ID" value="VFJ64957.1"/>
    <property type="molecule type" value="Genomic_DNA"/>
</dbReference>
<dbReference type="GO" id="GO:0004519">
    <property type="term" value="F:endonuclease activity"/>
    <property type="evidence" value="ECO:0007669"/>
    <property type="project" value="UniProtKB-KW"/>
</dbReference>
<gene>
    <name evidence="3" type="ORF">BECKFW1821A_GA0114235_11841</name>
</gene>